<reference evidence="8 9" key="1">
    <citation type="submission" date="2016-10" db="EMBL/GenBank/DDBJ databases">
        <authorList>
            <person name="de Groot N.N."/>
        </authorList>
    </citation>
    <scope>NUCLEOTIDE SEQUENCE [LARGE SCALE GENOMIC DNA]</scope>
    <source>
        <strain evidence="8 9">LMG 2247</strain>
    </source>
</reference>
<keyword evidence="3" id="KW-0547">Nucleotide-binding</keyword>
<name>A0A1G8EGD0_9BURK</name>
<keyword evidence="4" id="KW-0067">ATP-binding</keyword>
<keyword evidence="2" id="KW-0436">Ligase</keyword>
<evidence type="ECO:0000256" key="2">
    <source>
        <dbReference type="ARBA" id="ARBA00022598"/>
    </source>
</evidence>
<dbReference type="EMBL" id="FNCJ01000012">
    <property type="protein sequence ID" value="SDH68840.1"/>
    <property type="molecule type" value="Genomic_DNA"/>
</dbReference>
<keyword evidence="6 8" id="KW-0030">Aminoacyl-tRNA synthetase</keyword>
<dbReference type="InterPro" id="IPR045864">
    <property type="entry name" value="aa-tRNA-synth_II/BPL/LPL"/>
</dbReference>
<organism evidence="8 9">
    <name type="scientific">Paraburkholderia phenazinium</name>
    <dbReference type="NCBI Taxonomy" id="60549"/>
    <lineage>
        <taxon>Bacteria</taxon>
        <taxon>Pseudomonadati</taxon>
        <taxon>Pseudomonadota</taxon>
        <taxon>Betaproteobacteria</taxon>
        <taxon>Burkholderiales</taxon>
        <taxon>Burkholderiaceae</taxon>
        <taxon>Paraburkholderia</taxon>
    </lineage>
</organism>
<protein>
    <submittedName>
        <fullName evidence="8">Glycyl-tRNA synthetase</fullName>
    </submittedName>
</protein>
<dbReference type="PROSITE" id="PS50862">
    <property type="entry name" value="AA_TRNA_LIGASE_II"/>
    <property type="match status" value="1"/>
</dbReference>
<dbReference type="SUPFAM" id="SSF55681">
    <property type="entry name" value="Class II aaRS and biotin synthetases"/>
    <property type="match status" value="1"/>
</dbReference>
<evidence type="ECO:0000256" key="4">
    <source>
        <dbReference type="ARBA" id="ARBA00022840"/>
    </source>
</evidence>
<keyword evidence="1" id="KW-0963">Cytoplasm</keyword>
<sequence length="275" mass="32361">MEQVYELNNFLFYDEEDIRLREQFTRSMPAQISTILTQLNSAWTFERIEAPSLIPRDLLSAEYSDNDIWAQPIREQETPLALKPETTPSTYAWMVKKLEARSRKLPWCVWQLSKSFRREQDQPSRHMRLKEFCQMEFQCLYAVDSKCDYMREAMEPLAEWFSRELCVPTRAVQSDRLPAYSERTWDIEAWNADKWMEVCSVSLRKDFPIQPRVKDRAVECRVLEIACGPDRMAYCKRQSLLAVPALRPHMLLDMAVDALSQEAPIECSADLTLRT</sequence>
<dbReference type="GO" id="GO:0006418">
    <property type="term" value="P:tRNA aminoacylation for protein translation"/>
    <property type="evidence" value="ECO:0007669"/>
    <property type="project" value="InterPro"/>
</dbReference>
<dbReference type="Gene3D" id="3.30.930.10">
    <property type="entry name" value="Bira Bifunctional Protein, Domain 2"/>
    <property type="match status" value="1"/>
</dbReference>
<dbReference type="OrthoDB" id="7942600at2"/>
<dbReference type="Proteomes" id="UP000199706">
    <property type="component" value="Unassembled WGS sequence"/>
</dbReference>
<evidence type="ECO:0000259" key="7">
    <source>
        <dbReference type="PROSITE" id="PS50862"/>
    </source>
</evidence>
<evidence type="ECO:0000313" key="8">
    <source>
        <dbReference type="EMBL" id="SDH68840.1"/>
    </source>
</evidence>
<feature type="domain" description="Aminoacyl-transfer RNA synthetases class-II family profile" evidence="7">
    <location>
        <begin position="45"/>
        <end position="248"/>
    </location>
</feature>
<dbReference type="GO" id="GO:0004812">
    <property type="term" value="F:aminoacyl-tRNA ligase activity"/>
    <property type="evidence" value="ECO:0007669"/>
    <property type="project" value="UniProtKB-KW"/>
</dbReference>
<dbReference type="InterPro" id="IPR002314">
    <property type="entry name" value="aa-tRNA-synt_IIb"/>
</dbReference>
<evidence type="ECO:0000256" key="1">
    <source>
        <dbReference type="ARBA" id="ARBA00022490"/>
    </source>
</evidence>
<evidence type="ECO:0000256" key="5">
    <source>
        <dbReference type="ARBA" id="ARBA00022917"/>
    </source>
</evidence>
<dbReference type="InterPro" id="IPR006195">
    <property type="entry name" value="aa-tRNA-synth_II"/>
</dbReference>
<dbReference type="Pfam" id="PF00587">
    <property type="entry name" value="tRNA-synt_2b"/>
    <property type="match status" value="1"/>
</dbReference>
<keyword evidence="5" id="KW-0648">Protein biosynthesis</keyword>
<proteinExistence type="predicted"/>
<dbReference type="GO" id="GO:0005524">
    <property type="term" value="F:ATP binding"/>
    <property type="evidence" value="ECO:0007669"/>
    <property type="project" value="UniProtKB-KW"/>
</dbReference>
<dbReference type="RefSeq" id="WP_090687381.1">
    <property type="nucleotide sequence ID" value="NZ_CADERL010000007.1"/>
</dbReference>
<dbReference type="AlphaFoldDB" id="A0A1G8EGD0"/>
<evidence type="ECO:0000256" key="6">
    <source>
        <dbReference type="ARBA" id="ARBA00023146"/>
    </source>
</evidence>
<evidence type="ECO:0000313" key="9">
    <source>
        <dbReference type="Proteomes" id="UP000199706"/>
    </source>
</evidence>
<evidence type="ECO:0000256" key="3">
    <source>
        <dbReference type="ARBA" id="ARBA00022741"/>
    </source>
</evidence>
<accession>A0A1G8EGD0</accession>
<gene>
    <name evidence="8" type="ORF">SAMN05216466_11267</name>
</gene>